<keyword evidence="4" id="KW-1185">Reference proteome</keyword>
<organism evidence="3 4">
    <name type="scientific">Vagococcus fluvialis bH819</name>
    <dbReference type="NCBI Taxonomy" id="1255619"/>
    <lineage>
        <taxon>Bacteria</taxon>
        <taxon>Bacillati</taxon>
        <taxon>Bacillota</taxon>
        <taxon>Bacilli</taxon>
        <taxon>Lactobacillales</taxon>
        <taxon>Enterococcaceae</taxon>
        <taxon>Vagococcus</taxon>
    </lineage>
</organism>
<dbReference type="EMBL" id="FWFD01000003">
    <property type="protein sequence ID" value="SLM84609.1"/>
    <property type="molecule type" value="Genomic_DNA"/>
</dbReference>
<dbReference type="AlphaFoldDB" id="A0A1X8XKX9"/>
<evidence type="ECO:0000259" key="2">
    <source>
        <dbReference type="Pfam" id="PF13731"/>
    </source>
</evidence>
<evidence type="ECO:0000313" key="4">
    <source>
        <dbReference type="Proteomes" id="UP000195918"/>
    </source>
</evidence>
<dbReference type="InterPro" id="IPR027994">
    <property type="entry name" value="WxL_dom"/>
</dbReference>
<dbReference type="Proteomes" id="UP000195918">
    <property type="component" value="Unassembled WGS sequence"/>
</dbReference>
<proteinExistence type="predicted"/>
<dbReference type="RefSeq" id="WP_086950267.1">
    <property type="nucleotide sequence ID" value="NZ_FWFD01000003.1"/>
</dbReference>
<sequence>MKKNNKILGSITLLSFLMLVGMSKNVVASEIQKKDTEAEISFKASKEPLTIDFAPNLNFSSNEISVYDQVYNATIVDSENKNMPVYVQVTDNRGALSGWDLDVKQNGQFESVSTNHELKGAVIEFKNGELQTDSLSQPGQVTEAFKLDPSGSIQKVMNFSKNQGAGTWKAVFGNESTVEDKGDFKVTNSLQLTVPGNSEKVSDTYKTSFTWILSDVPSN</sequence>
<feature type="domain" description="WxL" evidence="2">
    <location>
        <begin position="41"/>
        <end position="217"/>
    </location>
</feature>
<evidence type="ECO:0000256" key="1">
    <source>
        <dbReference type="SAM" id="SignalP"/>
    </source>
</evidence>
<accession>A0A1X8XKX9</accession>
<protein>
    <submittedName>
        <fullName evidence="3">Extracellular protein</fullName>
    </submittedName>
</protein>
<feature type="chain" id="PRO_5012237058" evidence="1">
    <location>
        <begin position="29"/>
        <end position="219"/>
    </location>
</feature>
<reference evidence="4" key="1">
    <citation type="submission" date="2017-02" db="EMBL/GenBank/DDBJ databases">
        <authorList>
            <person name="Dridi B."/>
        </authorList>
    </citation>
    <scope>NUCLEOTIDE SEQUENCE [LARGE SCALE GENOMIC DNA]</scope>
    <source>
        <strain evidence="4">bH819</strain>
    </source>
</reference>
<keyword evidence="1" id="KW-0732">Signal</keyword>
<feature type="signal peptide" evidence="1">
    <location>
        <begin position="1"/>
        <end position="28"/>
    </location>
</feature>
<dbReference type="Pfam" id="PF13731">
    <property type="entry name" value="WxL"/>
    <property type="match status" value="1"/>
</dbReference>
<gene>
    <name evidence="3" type="ORF">FM121_00855</name>
</gene>
<name>A0A1X8XKX9_9ENTE</name>
<evidence type="ECO:0000313" key="3">
    <source>
        <dbReference type="EMBL" id="SLM84609.1"/>
    </source>
</evidence>
<dbReference type="OrthoDB" id="2339326at2"/>